<evidence type="ECO:0000313" key="3">
    <source>
        <dbReference type="Proteomes" id="UP001607303"/>
    </source>
</evidence>
<proteinExistence type="predicted"/>
<evidence type="ECO:0000313" key="2">
    <source>
        <dbReference type="EMBL" id="KAL2746061.1"/>
    </source>
</evidence>
<dbReference type="Proteomes" id="UP001607303">
    <property type="component" value="Unassembled WGS sequence"/>
</dbReference>
<sequence>MYRNNVYFNAIWVIGNDKENLRAIHNDTKKEVLRINFEENGEQNGDTGEEEGEESSEDVKNIPN</sequence>
<organism evidence="2 3">
    <name type="scientific">Vespula maculifrons</name>
    <name type="common">Eastern yellow jacket</name>
    <name type="synonym">Wasp</name>
    <dbReference type="NCBI Taxonomy" id="7453"/>
    <lineage>
        <taxon>Eukaryota</taxon>
        <taxon>Metazoa</taxon>
        <taxon>Ecdysozoa</taxon>
        <taxon>Arthropoda</taxon>
        <taxon>Hexapoda</taxon>
        <taxon>Insecta</taxon>
        <taxon>Pterygota</taxon>
        <taxon>Neoptera</taxon>
        <taxon>Endopterygota</taxon>
        <taxon>Hymenoptera</taxon>
        <taxon>Apocrita</taxon>
        <taxon>Aculeata</taxon>
        <taxon>Vespoidea</taxon>
        <taxon>Vespidae</taxon>
        <taxon>Vespinae</taxon>
        <taxon>Vespula</taxon>
    </lineage>
</organism>
<feature type="region of interest" description="Disordered" evidence="1">
    <location>
        <begin position="35"/>
        <end position="64"/>
    </location>
</feature>
<evidence type="ECO:0000256" key="1">
    <source>
        <dbReference type="SAM" id="MobiDB-lite"/>
    </source>
</evidence>
<keyword evidence="3" id="KW-1185">Reference proteome</keyword>
<protein>
    <submittedName>
        <fullName evidence="2">Uncharacterized protein</fullName>
    </submittedName>
</protein>
<feature type="compositionally biased region" description="Acidic residues" evidence="1">
    <location>
        <begin position="47"/>
        <end position="56"/>
    </location>
</feature>
<reference evidence="2 3" key="1">
    <citation type="journal article" date="2024" name="Ann. Entomol. Soc. Am.">
        <title>Genomic analyses of the southern and eastern yellowjacket wasps (Hymenoptera: Vespidae) reveal evolutionary signatures of social life.</title>
        <authorList>
            <person name="Catto M.A."/>
            <person name="Caine P.B."/>
            <person name="Orr S.E."/>
            <person name="Hunt B.G."/>
            <person name="Goodisman M.A.D."/>
        </authorList>
    </citation>
    <scope>NUCLEOTIDE SEQUENCE [LARGE SCALE GENOMIC DNA]</scope>
    <source>
        <strain evidence="2">232</strain>
        <tissue evidence="2">Head and thorax</tissue>
    </source>
</reference>
<comment type="caution">
    <text evidence="2">The sequence shown here is derived from an EMBL/GenBank/DDBJ whole genome shotgun (WGS) entry which is preliminary data.</text>
</comment>
<dbReference type="AlphaFoldDB" id="A0ABD2CLX0"/>
<accession>A0ABD2CLX0</accession>
<dbReference type="EMBL" id="JAYRBN010000038">
    <property type="protein sequence ID" value="KAL2746061.1"/>
    <property type="molecule type" value="Genomic_DNA"/>
</dbReference>
<name>A0ABD2CLX0_VESMC</name>
<gene>
    <name evidence="2" type="ORF">V1477_005718</name>
</gene>